<dbReference type="Proteomes" id="UP000000311">
    <property type="component" value="Unassembled WGS sequence"/>
</dbReference>
<accession>E2A7Z0</accession>
<feature type="compositionally biased region" description="Polar residues" evidence="1">
    <location>
        <begin position="78"/>
        <end position="88"/>
    </location>
</feature>
<dbReference type="EMBL" id="GL437451">
    <property type="protein sequence ID" value="EFN70449.1"/>
    <property type="molecule type" value="Genomic_DNA"/>
</dbReference>
<feature type="region of interest" description="Disordered" evidence="1">
    <location>
        <begin position="59"/>
        <end position="88"/>
    </location>
</feature>
<sequence>MGFAPRVSPQAVVYGIAGEIAFHPRREDARLASRPRVTDKVRDITSTVKTTSGVCWDCSETSGGGGGGGGGIARWTPRRSQIPRTSSS</sequence>
<feature type="compositionally biased region" description="Gly residues" evidence="1">
    <location>
        <begin position="62"/>
        <end position="72"/>
    </location>
</feature>
<organism evidence="3">
    <name type="scientific">Camponotus floridanus</name>
    <name type="common">Florida carpenter ant</name>
    <dbReference type="NCBI Taxonomy" id="104421"/>
    <lineage>
        <taxon>Eukaryota</taxon>
        <taxon>Metazoa</taxon>
        <taxon>Ecdysozoa</taxon>
        <taxon>Arthropoda</taxon>
        <taxon>Hexapoda</taxon>
        <taxon>Insecta</taxon>
        <taxon>Pterygota</taxon>
        <taxon>Neoptera</taxon>
        <taxon>Endopterygota</taxon>
        <taxon>Hymenoptera</taxon>
        <taxon>Apocrita</taxon>
        <taxon>Aculeata</taxon>
        <taxon>Formicoidea</taxon>
        <taxon>Formicidae</taxon>
        <taxon>Formicinae</taxon>
        <taxon>Camponotus</taxon>
    </lineage>
</organism>
<evidence type="ECO:0000313" key="3">
    <source>
        <dbReference type="Proteomes" id="UP000000311"/>
    </source>
</evidence>
<dbReference type="InParanoid" id="E2A7Z0"/>
<evidence type="ECO:0000256" key="1">
    <source>
        <dbReference type="SAM" id="MobiDB-lite"/>
    </source>
</evidence>
<dbReference type="AlphaFoldDB" id="E2A7Z0"/>
<name>E2A7Z0_CAMFO</name>
<reference evidence="2 3" key="1">
    <citation type="journal article" date="2010" name="Science">
        <title>Genomic comparison of the ants Camponotus floridanus and Harpegnathos saltator.</title>
        <authorList>
            <person name="Bonasio R."/>
            <person name="Zhang G."/>
            <person name="Ye C."/>
            <person name="Mutti N.S."/>
            <person name="Fang X."/>
            <person name="Qin N."/>
            <person name="Donahue G."/>
            <person name="Yang P."/>
            <person name="Li Q."/>
            <person name="Li C."/>
            <person name="Zhang P."/>
            <person name="Huang Z."/>
            <person name="Berger S.L."/>
            <person name="Reinberg D."/>
            <person name="Wang J."/>
            <person name="Liebig J."/>
        </authorList>
    </citation>
    <scope>NUCLEOTIDE SEQUENCE [LARGE SCALE GENOMIC DNA]</scope>
    <source>
        <strain evidence="3">C129</strain>
    </source>
</reference>
<keyword evidence="3" id="KW-1185">Reference proteome</keyword>
<protein>
    <submittedName>
        <fullName evidence="2">Uncharacterized protein</fullName>
    </submittedName>
</protein>
<evidence type="ECO:0000313" key="2">
    <source>
        <dbReference type="EMBL" id="EFN70449.1"/>
    </source>
</evidence>
<proteinExistence type="predicted"/>
<gene>
    <name evidence="2" type="ORF">EAG_00431</name>
</gene>